<evidence type="ECO:0000313" key="4">
    <source>
        <dbReference type="Proteomes" id="UP000503011"/>
    </source>
</evidence>
<name>A0A6F8YHH4_9ACTN</name>
<reference evidence="3 4" key="2">
    <citation type="submission" date="2020-03" db="EMBL/GenBank/DDBJ databases">
        <authorList>
            <person name="Ichikawa N."/>
            <person name="Kimura A."/>
            <person name="Kitahashi Y."/>
            <person name="Uohara A."/>
        </authorList>
    </citation>
    <scope>NUCLEOTIDE SEQUENCE [LARGE SCALE GENOMIC DNA]</scope>
    <source>
        <strain evidence="3 4">NBRC 105367</strain>
    </source>
</reference>
<reference evidence="3 4" key="1">
    <citation type="submission" date="2020-03" db="EMBL/GenBank/DDBJ databases">
        <title>Whole genome shotgun sequence of Phytohabitans suffuscus NBRC 105367.</title>
        <authorList>
            <person name="Komaki H."/>
            <person name="Tamura T."/>
        </authorList>
    </citation>
    <scope>NUCLEOTIDE SEQUENCE [LARGE SCALE GENOMIC DNA]</scope>
    <source>
        <strain evidence="3 4">NBRC 105367</strain>
    </source>
</reference>
<dbReference type="KEGG" id="psuu:Psuf_028650"/>
<feature type="compositionally biased region" description="Low complexity" evidence="1">
    <location>
        <begin position="314"/>
        <end position="331"/>
    </location>
</feature>
<gene>
    <name evidence="3" type="ORF">Psuf_028650</name>
</gene>
<dbReference type="Proteomes" id="UP000503011">
    <property type="component" value="Chromosome"/>
</dbReference>
<feature type="region of interest" description="Disordered" evidence="1">
    <location>
        <begin position="314"/>
        <end position="348"/>
    </location>
</feature>
<organism evidence="3 4">
    <name type="scientific">Phytohabitans suffuscus</name>
    <dbReference type="NCBI Taxonomy" id="624315"/>
    <lineage>
        <taxon>Bacteria</taxon>
        <taxon>Bacillati</taxon>
        <taxon>Actinomycetota</taxon>
        <taxon>Actinomycetes</taxon>
        <taxon>Micromonosporales</taxon>
        <taxon>Micromonosporaceae</taxon>
    </lineage>
</organism>
<evidence type="ECO:0000256" key="2">
    <source>
        <dbReference type="SAM" id="SignalP"/>
    </source>
</evidence>
<protein>
    <submittedName>
        <fullName evidence="3">Uncharacterized protein</fullName>
    </submittedName>
</protein>
<feature type="chain" id="PRO_5026176694" evidence="2">
    <location>
        <begin position="31"/>
        <end position="390"/>
    </location>
</feature>
<evidence type="ECO:0000256" key="1">
    <source>
        <dbReference type="SAM" id="MobiDB-lite"/>
    </source>
</evidence>
<dbReference type="EMBL" id="AP022871">
    <property type="protein sequence ID" value="BCB85552.1"/>
    <property type="molecule type" value="Genomic_DNA"/>
</dbReference>
<dbReference type="AlphaFoldDB" id="A0A6F8YHH4"/>
<evidence type="ECO:0000313" key="3">
    <source>
        <dbReference type="EMBL" id="BCB85552.1"/>
    </source>
</evidence>
<accession>A0A6F8YHH4</accession>
<sequence>MDMNKWFYRAVGTVGIAGGFLLLGGGAAQAEDVDATPPSDPQQLQGLLDGFFTPLGGDDFSQVNLGPNAQGAAPDMVLGGQLGSLGGDVAPTRDLGFVGSAPSSPTASVSADTLGHGSLDRALGAGGEARAEKPNLISDLPVAGSFTDTVGATRAVDALGLSGTTTTLLNGANGMSANAGNMDDLVPATSDVDASRAGAAVPASLGLMPADAIPGVSTHKAVQGNTKGVARSTGSQAQDLVPALIGDAMTARNPELFNRSFGYGQPEALPPVATLPLIGDLNLKGVPGAADNPSGDLPIVSALGDLGLPGGLAPATTLPAPAASDASTDAKAPTHRRHSTNERPVAGEDADYAEAAQIGLPLVGDISNVTRVLPTNGSLAGTPGLAYMPF</sequence>
<feature type="signal peptide" evidence="2">
    <location>
        <begin position="1"/>
        <end position="30"/>
    </location>
</feature>
<proteinExistence type="predicted"/>
<keyword evidence="4" id="KW-1185">Reference proteome</keyword>
<keyword evidence="2" id="KW-0732">Signal</keyword>